<organism evidence="14 15">
    <name type="scientific">Exiguobacterium indicum</name>
    <dbReference type="NCBI Taxonomy" id="296995"/>
    <lineage>
        <taxon>Bacteria</taxon>
        <taxon>Bacillati</taxon>
        <taxon>Bacillota</taxon>
        <taxon>Bacilli</taxon>
        <taxon>Bacillales</taxon>
        <taxon>Bacillales Family XII. Incertae Sedis</taxon>
        <taxon>Exiguobacterium</taxon>
    </lineage>
</organism>
<keyword evidence="14" id="KW-0966">Cell projection</keyword>
<dbReference type="PRINTS" id="PR01009">
    <property type="entry name" value="FLGMRINGFLIF"/>
</dbReference>
<dbReference type="InterPro" id="IPR000067">
    <property type="entry name" value="FlgMring_FliF"/>
</dbReference>
<feature type="transmembrane region" description="Helical" evidence="11">
    <location>
        <begin position="25"/>
        <end position="45"/>
    </location>
</feature>
<dbReference type="PIRSF" id="PIRSF004862">
    <property type="entry name" value="FliF"/>
    <property type="match status" value="1"/>
</dbReference>
<dbReference type="OrthoDB" id="9807026at2"/>
<comment type="caution">
    <text evidence="14">The sequence shown here is derived from an EMBL/GenBank/DDBJ whole genome shotgun (WGS) entry which is preliminary data.</text>
</comment>
<evidence type="ECO:0000256" key="5">
    <source>
        <dbReference type="ARBA" id="ARBA00022692"/>
    </source>
</evidence>
<evidence type="ECO:0000256" key="6">
    <source>
        <dbReference type="ARBA" id="ARBA00022989"/>
    </source>
</evidence>
<dbReference type="GO" id="GO:0005886">
    <property type="term" value="C:plasma membrane"/>
    <property type="evidence" value="ECO:0007669"/>
    <property type="project" value="UniProtKB-SubCell"/>
</dbReference>
<keyword evidence="5 11" id="KW-0812">Transmembrane</keyword>
<evidence type="ECO:0000256" key="1">
    <source>
        <dbReference type="ARBA" id="ARBA00004117"/>
    </source>
</evidence>
<evidence type="ECO:0000259" key="12">
    <source>
        <dbReference type="Pfam" id="PF01514"/>
    </source>
</evidence>
<comment type="subcellular location">
    <subcellularLocation>
        <location evidence="1 9">Bacterial flagellum basal body</location>
    </subcellularLocation>
    <subcellularLocation>
        <location evidence="2">Cell membrane</location>
        <topology evidence="2">Multi-pass membrane protein</topology>
    </subcellularLocation>
</comment>
<keyword evidence="14" id="KW-0969">Cilium</keyword>
<feature type="transmembrane region" description="Helical" evidence="11">
    <location>
        <begin position="441"/>
        <end position="462"/>
    </location>
</feature>
<feature type="domain" description="Flagellar M-ring C-terminal" evidence="13">
    <location>
        <begin position="256"/>
        <end position="392"/>
    </location>
</feature>
<dbReference type="RefSeq" id="WP_023468721.1">
    <property type="nucleotide sequence ID" value="NZ_FMYN01000001.1"/>
</dbReference>
<evidence type="ECO:0000256" key="11">
    <source>
        <dbReference type="SAM" id="Phobius"/>
    </source>
</evidence>
<evidence type="ECO:0000256" key="3">
    <source>
        <dbReference type="ARBA" id="ARBA00007971"/>
    </source>
</evidence>
<keyword evidence="6 11" id="KW-1133">Transmembrane helix</keyword>
<dbReference type="GO" id="GO:0003774">
    <property type="term" value="F:cytoskeletal motor activity"/>
    <property type="evidence" value="ECO:0007669"/>
    <property type="project" value="InterPro"/>
</dbReference>
<evidence type="ECO:0000313" key="14">
    <source>
        <dbReference type="EMBL" id="KSU50636.1"/>
    </source>
</evidence>
<dbReference type="Proteomes" id="UP000053797">
    <property type="component" value="Unassembled WGS sequence"/>
</dbReference>
<dbReference type="Gene3D" id="3.30.300.30">
    <property type="match status" value="1"/>
</dbReference>
<dbReference type="InterPro" id="IPR043427">
    <property type="entry name" value="YscJ/FliF"/>
</dbReference>
<dbReference type="AlphaFoldDB" id="A0A0V8GK53"/>
<dbReference type="EMBL" id="LNQL01000001">
    <property type="protein sequence ID" value="KSU50636.1"/>
    <property type="molecule type" value="Genomic_DNA"/>
</dbReference>
<evidence type="ECO:0000256" key="7">
    <source>
        <dbReference type="ARBA" id="ARBA00023136"/>
    </source>
</evidence>
<dbReference type="Pfam" id="PF01514">
    <property type="entry name" value="YscJ_FliF"/>
    <property type="match status" value="1"/>
</dbReference>
<keyword evidence="7 11" id="KW-0472">Membrane</keyword>
<dbReference type="Pfam" id="PF08345">
    <property type="entry name" value="YscJ_FliF_C"/>
    <property type="match status" value="1"/>
</dbReference>
<sequence>MNEGLKARWNTINTTWKSWSLAKKAMILGSIIVVLAALIVAILWLSKPTMTPLYSKLSPQEAGQVTEKLNEDGIQSEVVSEANGVTILVPEANVENLKVELATAGIPKSGQIDYSFFSENAGFGTTDKEMNILERDTMQTELENLITQVNGIESAKVMITLPEKSVFLSDEKESSTVSVVLTSSAGSNLNNQTVQGLYHLIAKSIPNLKEENITIMDQYFTYYEPGNATQTAGGTDPMALKKATENDLRKQIQQMLSVVLGPQKALVSVTADVDVTKRQEEQKLVEPVDPDKIEGIVTSAEKVAEAYTGAANQGTAGTGENETINFPTGNGEAGDTSEKTHDIINYEVNRITKQISGAPYEIRDLGIQIIVEPPKGQTQIDPQLQTDLQTMMYSIIRTSITKQDAKTTLTDAELTNKVVVMSRPFANTTTKQTATSETIPMWVWFALGAAALVIIGMIFFMVRKRKKEEEESLEEWTPIETEIPELSTEDNSNEAQKRKQLEKLAASNPDEFAKLLRTWLAED</sequence>
<keyword evidence="14" id="KW-0282">Flagellum</keyword>
<keyword evidence="4" id="KW-1003">Cell membrane</keyword>
<reference evidence="14 15" key="1">
    <citation type="journal article" date="2015" name="Int. J. Syst. Evol. Microbiol.">
        <title>Exiguobacterium enclense sp. nov., isolated from sediment.</title>
        <authorList>
            <person name="Dastager S.G."/>
            <person name="Mawlankar R."/>
            <person name="Sonalkar V.V."/>
            <person name="Thorat M.N."/>
            <person name="Mual P."/>
            <person name="Verma A."/>
            <person name="Krishnamurthi S."/>
            <person name="Tang S.K."/>
            <person name="Li W.J."/>
        </authorList>
    </citation>
    <scope>NUCLEOTIDE SEQUENCE [LARGE SCALE GENOMIC DNA]</scope>
    <source>
        <strain evidence="14 15">NIO-1109</strain>
    </source>
</reference>
<dbReference type="GeneID" id="90837139"/>
<evidence type="ECO:0000256" key="10">
    <source>
        <dbReference type="SAM" id="MobiDB-lite"/>
    </source>
</evidence>
<evidence type="ECO:0000259" key="13">
    <source>
        <dbReference type="Pfam" id="PF08345"/>
    </source>
</evidence>
<dbReference type="GO" id="GO:0009431">
    <property type="term" value="C:bacterial-type flagellum basal body, MS ring"/>
    <property type="evidence" value="ECO:0007669"/>
    <property type="project" value="InterPro"/>
</dbReference>
<accession>A0A0V8GK53</accession>
<comment type="similarity">
    <text evidence="3 9">Belongs to the FliF family.</text>
</comment>
<dbReference type="PANTHER" id="PTHR30046:SF0">
    <property type="entry name" value="FLAGELLAR M-RING PROTEIN"/>
    <property type="match status" value="1"/>
</dbReference>
<evidence type="ECO:0000256" key="8">
    <source>
        <dbReference type="ARBA" id="ARBA00023143"/>
    </source>
</evidence>
<evidence type="ECO:0000256" key="4">
    <source>
        <dbReference type="ARBA" id="ARBA00022475"/>
    </source>
</evidence>
<gene>
    <name evidence="14" type="ORF">AS033_04445</name>
</gene>
<feature type="region of interest" description="Disordered" evidence="10">
    <location>
        <begin position="471"/>
        <end position="504"/>
    </location>
</feature>
<evidence type="ECO:0000256" key="9">
    <source>
        <dbReference type="PIRNR" id="PIRNR004862"/>
    </source>
</evidence>
<dbReference type="InterPro" id="IPR006182">
    <property type="entry name" value="FliF_N_dom"/>
</dbReference>
<feature type="domain" description="Flagellar M-ring N-terminal" evidence="12">
    <location>
        <begin position="46"/>
        <end position="222"/>
    </location>
</feature>
<protein>
    <recommendedName>
        <fullName evidence="9">Flagellar M-ring protein</fullName>
    </recommendedName>
</protein>
<proteinExistence type="inferred from homology"/>
<evidence type="ECO:0000256" key="2">
    <source>
        <dbReference type="ARBA" id="ARBA00004651"/>
    </source>
</evidence>
<dbReference type="GO" id="GO:0071973">
    <property type="term" value="P:bacterial-type flagellum-dependent cell motility"/>
    <property type="evidence" value="ECO:0007669"/>
    <property type="project" value="InterPro"/>
</dbReference>
<dbReference type="InterPro" id="IPR013556">
    <property type="entry name" value="Flag_M-ring_C"/>
</dbReference>
<evidence type="ECO:0000313" key="15">
    <source>
        <dbReference type="Proteomes" id="UP000053797"/>
    </source>
</evidence>
<dbReference type="NCBIfam" id="TIGR00206">
    <property type="entry name" value="fliF"/>
    <property type="match status" value="1"/>
</dbReference>
<feature type="compositionally biased region" description="Low complexity" evidence="10">
    <location>
        <begin position="475"/>
        <end position="486"/>
    </location>
</feature>
<dbReference type="InterPro" id="IPR045851">
    <property type="entry name" value="AMP-bd_C_sf"/>
</dbReference>
<dbReference type="PANTHER" id="PTHR30046">
    <property type="entry name" value="FLAGELLAR M-RING PROTEIN"/>
    <property type="match status" value="1"/>
</dbReference>
<keyword evidence="8 9" id="KW-0975">Bacterial flagellum</keyword>
<comment type="function">
    <text evidence="9">The M ring may be actively involved in energy transduction.</text>
</comment>
<name>A0A0V8GK53_9BACL</name>